<reference evidence="9 10" key="2">
    <citation type="journal article" date="2012" name="PLoS Pathog.">
        <title>Diverse lifestyles and strategies of plant pathogenesis encoded in the genomes of eighteen Dothideomycetes fungi.</title>
        <authorList>
            <person name="Ohm R.A."/>
            <person name="Feau N."/>
            <person name="Henrissat B."/>
            <person name="Schoch C.L."/>
            <person name="Horwitz B.A."/>
            <person name="Barry K.W."/>
            <person name="Condon B.J."/>
            <person name="Copeland A.C."/>
            <person name="Dhillon B."/>
            <person name="Glaser F."/>
            <person name="Hesse C.N."/>
            <person name="Kosti I."/>
            <person name="LaButti K."/>
            <person name="Lindquist E.A."/>
            <person name="Lucas S."/>
            <person name="Salamov A.A."/>
            <person name="Bradshaw R.E."/>
            <person name="Ciuffetti L."/>
            <person name="Hamelin R.C."/>
            <person name="Kema G.H.J."/>
            <person name="Lawrence C."/>
            <person name="Scott J.A."/>
            <person name="Spatafora J.W."/>
            <person name="Turgeon B.G."/>
            <person name="de Wit P.J.G.M."/>
            <person name="Zhong S."/>
            <person name="Goodwin S.B."/>
            <person name="Grigoriev I.V."/>
        </authorList>
    </citation>
    <scope>NUCLEOTIDE SEQUENCE [LARGE SCALE GENOMIC DNA]</scope>
    <source>
        <strain evidence="10">NZE10 / CBS 128990</strain>
    </source>
</reference>
<feature type="transmembrane region" description="Helical" evidence="6">
    <location>
        <begin position="188"/>
        <end position="206"/>
    </location>
</feature>
<evidence type="ECO:0000256" key="2">
    <source>
        <dbReference type="ARBA" id="ARBA00022692"/>
    </source>
</evidence>
<evidence type="ECO:0000256" key="7">
    <source>
        <dbReference type="SAM" id="MobiDB-lite"/>
    </source>
</evidence>
<evidence type="ECO:0000313" key="9">
    <source>
        <dbReference type="EMBL" id="EME46445.1"/>
    </source>
</evidence>
<keyword evidence="3 6" id="KW-0256">Endoplasmic reticulum</keyword>
<proteinExistence type="predicted"/>
<gene>
    <name evidence="9" type="ORF">DOTSEDRAFT_42957</name>
</gene>
<feature type="compositionally biased region" description="Basic and acidic residues" evidence="7">
    <location>
        <begin position="286"/>
        <end position="300"/>
    </location>
</feature>
<keyword evidence="2 6" id="KW-0812">Transmembrane</keyword>
<feature type="compositionally biased region" description="Polar residues" evidence="7">
    <location>
        <begin position="276"/>
        <end position="285"/>
    </location>
</feature>
<feature type="domain" description="Reticulon" evidence="8">
    <location>
        <begin position="60"/>
        <end position="257"/>
    </location>
</feature>
<evidence type="ECO:0000256" key="1">
    <source>
        <dbReference type="ARBA" id="ARBA00004477"/>
    </source>
</evidence>
<dbReference type="OMA" id="TGLMKQY"/>
<accession>N1PVR0</accession>
<reference evidence="10" key="1">
    <citation type="journal article" date="2012" name="PLoS Genet.">
        <title>The genomes of the fungal plant pathogens Cladosporium fulvum and Dothistroma septosporum reveal adaptation to different hosts and lifestyles but also signatures of common ancestry.</title>
        <authorList>
            <person name="de Wit P.J.G.M."/>
            <person name="van der Burgt A."/>
            <person name="Oekmen B."/>
            <person name="Stergiopoulos I."/>
            <person name="Abd-Elsalam K.A."/>
            <person name="Aerts A.L."/>
            <person name="Bahkali A.H."/>
            <person name="Beenen H.G."/>
            <person name="Chettri P."/>
            <person name="Cox M.P."/>
            <person name="Datema E."/>
            <person name="de Vries R.P."/>
            <person name="Dhillon B."/>
            <person name="Ganley A.R."/>
            <person name="Griffiths S.A."/>
            <person name="Guo Y."/>
            <person name="Hamelin R.C."/>
            <person name="Henrissat B."/>
            <person name="Kabir M.S."/>
            <person name="Jashni M.K."/>
            <person name="Kema G."/>
            <person name="Klaubauf S."/>
            <person name="Lapidus A."/>
            <person name="Levasseur A."/>
            <person name="Lindquist E."/>
            <person name="Mehrabi R."/>
            <person name="Ohm R.A."/>
            <person name="Owen T.J."/>
            <person name="Salamov A."/>
            <person name="Schwelm A."/>
            <person name="Schijlen E."/>
            <person name="Sun H."/>
            <person name="van den Burg H.A."/>
            <person name="van Ham R.C.H.J."/>
            <person name="Zhang S."/>
            <person name="Goodwin S.B."/>
            <person name="Grigoriev I.V."/>
            <person name="Collemare J."/>
            <person name="Bradshaw R.E."/>
        </authorList>
    </citation>
    <scope>NUCLEOTIDE SEQUENCE [LARGE SCALE GENOMIC DNA]</scope>
    <source>
        <strain evidence="10">NZE10 / CBS 128990</strain>
    </source>
</reference>
<name>N1PVR0_DOTSN</name>
<feature type="compositionally biased region" description="Basic and acidic residues" evidence="7">
    <location>
        <begin position="308"/>
        <end position="318"/>
    </location>
</feature>
<feature type="transmembrane region" description="Helical" evidence="6">
    <location>
        <begin position="73"/>
        <end position="91"/>
    </location>
</feature>
<dbReference type="InterPro" id="IPR003388">
    <property type="entry name" value="Reticulon"/>
</dbReference>
<dbReference type="Proteomes" id="UP000016933">
    <property type="component" value="Unassembled WGS sequence"/>
</dbReference>
<evidence type="ECO:0000256" key="5">
    <source>
        <dbReference type="ARBA" id="ARBA00023136"/>
    </source>
</evidence>
<keyword evidence="4 6" id="KW-1133">Transmembrane helix</keyword>
<keyword evidence="10" id="KW-1185">Reference proteome</keyword>
<evidence type="ECO:0000256" key="3">
    <source>
        <dbReference type="ARBA" id="ARBA00022824"/>
    </source>
</evidence>
<feature type="compositionally biased region" description="Polar residues" evidence="7">
    <location>
        <begin position="1"/>
        <end position="14"/>
    </location>
</feature>
<dbReference type="PROSITE" id="PS50845">
    <property type="entry name" value="RETICULON"/>
    <property type="match status" value="1"/>
</dbReference>
<dbReference type="eggNOG" id="ENOG502SA83">
    <property type="taxonomic scope" value="Eukaryota"/>
</dbReference>
<evidence type="ECO:0000259" key="8">
    <source>
        <dbReference type="PROSITE" id="PS50845"/>
    </source>
</evidence>
<feature type="region of interest" description="Disordered" evidence="7">
    <location>
        <begin position="1"/>
        <end position="21"/>
    </location>
</feature>
<evidence type="ECO:0000313" key="10">
    <source>
        <dbReference type="Proteomes" id="UP000016933"/>
    </source>
</evidence>
<protein>
    <recommendedName>
        <fullName evidence="6">Reticulon-like protein</fullName>
    </recommendedName>
</protein>
<keyword evidence="5 6" id="KW-0472">Membrane</keyword>
<dbReference type="GO" id="GO:0005789">
    <property type="term" value="C:endoplasmic reticulum membrane"/>
    <property type="evidence" value="ECO:0007669"/>
    <property type="project" value="UniProtKB-SubCell"/>
</dbReference>
<dbReference type="STRING" id="675120.N1PVR0"/>
<feature type="region of interest" description="Disordered" evidence="7">
    <location>
        <begin position="276"/>
        <end position="318"/>
    </location>
</feature>
<evidence type="ECO:0000256" key="6">
    <source>
        <dbReference type="RuleBase" id="RU363132"/>
    </source>
</evidence>
<feature type="transmembrane region" description="Helical" evidence="6">
    <location>
        <begin position="165"/>
        <end position="182"/>
    </location>
</feature>
<dbReference type="HOGENOM" id="CLU_046578_1_0_1"/>
<feature type="transmembrane region" description="Helical" evidence="6">
    <location>
        <begin position="97"/>
        <end position="117"/>
    </location>
</feature>
<sequence length="318" mass="34943">MDNIRNSQTAQSLANGPVAEKARNEADATKNEFGNLAAARQTPQTQTATGQDLTHYHSFFYSLLSWDNPRATAISYAVIVAFVFTTRYVPITRYALRVLYITLGVTAALEIAGKVVLGEGLASKLRPRKYYTIPHENLESLLSDVEELSNFFVIEFQRIVFAENVYATVAAFLTAFLGYFLVKIMPAWGLVLLSTTVIYFAPLAYLSNKEFIDHHINNASTIITEQTSQLREVAAQQTNNAVSSTSSLLKDYTGKAQEAIGQTKQAAVEKNIISSETAQKITPQKSAHDAEFPSPPKEEPSGPELAQAEEKTAEPIVA</sequence>
<dbReference type="AlphaFoldDB" id="N1PVR0"/>
<evidence type="ECO:0000256" key="4">
    <source>
        <dbReference type="ARBA" id="ARBA00022989"/>
    </source>
</evidence>
<dbReference type="OrthoDB" id="567788at2759"/>
<dbReference type="Pfam" id="PF02453">
    <property type="entry name" value="Reticulon"/>
    <property type="match status" value="1"/>
</dbReference>
<comment type="subcellular location">
    <subcellularLocation>
        <location evidence="1 6">Endoplasmic reticulum membrane</location>
        <topology evidence="1 6">Multi-pass membrane protein</topology>
    </subcellularLocation>
</comment>
<organism evidence="9 10">
    <name type="scientific">Dothistroma septosporum (strain NZE10 / CBS 128990)</name>
    <name type="common">Red band needle blight fungus</name>
    <name type="synonym">Mycosphaerella pini</name>
    <dbReference type="NCBI Taxonomy" id="675120"/>
    <lineage>
        <taxon>Eukaryota</taxon>
        <taxon>Fungi</taxon>
        <taxon>Dikarya</taxon>
        <taxon>Ascomycota</taxon>
        <taxon>Pezizomycotina</taxon>
        <taxon>Dothideomycetes</taxon>
        <taxon>Dothideomycetidae</taxon>
        <taxon>Mycosphaerellales</taxon>
        <taxon>Mycosphaerellaceae</taxon>
        <taxon>Dothistroma</taxon>
    </lineage>
</organism>
<dbReference type="EMBL" id="KB446537">
    <property type="protein sequence ID" value="EME46445.1"/>
    <property type="molecule type" value="Genomic_DNA"/>
</dbReference>